<dbReference type="SMART" id="SM00339">
    <property type="entry name" value="FH"/>
    <property type="match status" value="1"/>
</dbReference>
<dbReference type="AlphaFoldDB" id="A0A9P0AF49"/>
<dbReference type="GO" id="GO:0009653">
    <property type="term" value="P:anatomical structure morphogenesis"/>
    <property type="evidence" value="ECO:0007669"/>
    <property type="project" value="TreeGrafter"/>
</dbReference>
<feature type="region of interest" description="Disordered" evidence="7">
    <location>
        <begin position="123"/>
        <end position="143"/>
    </location>
</feature>
<evidence type="ECO:0000256" key="5">
    <source>
        <dbReference type="ARBA" id="ARBA00023242"/>
    </source>
</evidence>
<name>A0A9P0AF49_BEMTA</name>
<keyword evidence="4" id="KW-0804">Transcription</keyword>
<evidence type="ECO:0000256" key="3">
    <source>
        <dbReference type="ARBA" id="ARBA00023125"/>
    </source>
</evidence>
<reference evidence="9" key="1">
    <citation type="submission" date="2021-12" db="EMBL/GenBank/DDBJ databases">
        <authorList>
            <person name="King R."/>
        </authorList>
    </citation>
    <scope>NUCLEOTIDE SEQUENCE</scope>
</reference>
<dbReference type="FunFam" id="1.10.10.10:FF:000016">
    <property type="entry name" value="Forkhead box protein I1"/>
    <property type="match status" value="1"/>
</dbReference>
<dbReference type="InterPro" id="IPR018122">
    <property type="entry name" value="TF_fork_head_CS_1"/>
</dbReference>
<proteinExistence type="predicted"/>
<evidence type="ECO:0000256" key="4">
    <source>
        <dbReference type="ARBA" id="ARBA00023163"/>
    </source>
</evidence>
<dbReference type="SUPFAM" id="SSF46785">
    <property type="entry name" value="Winged helix' DNA-binding domain"/>
    <property type="match status" value="1"/>
</dbReference>
<dbReference type="InterPro" id="IPR030456">
    <property type="entry name" value="TF_fork_head_CS_2"/>
</dbReference>
<feature type="domain" description="Fork-head" evidence="8">
    <location>
        <begin position="282"/>
        <end position="376"/>
    </location>
</feature>
<dbReference type="Gene3D" id="1.10.10.10">
    <property type="entry name" value="Winged helix-like DNA-binding domain superfamily/Winged helix DNA-binding domain"/>
    <property type="match status" value="1"/>
</dbReference>
<dbReference type="Pfam" id="PF00250">
    <property type="entry name" value="Forkhead"/>
    <property type="match status" value="1"/>
</dbReference>
<dbReference type="PROSITE" id="PS00658">
    <property type="entry name" value="FORK_HEAD_2"/>
    <property type="match status" value="1"/>
</dbReference>
<dbReference type="PROSITE" id="PS00657">
    <property type="entry name" value="FORK_HEAD_1"/>
    <property type="match status" value="1"/>
</dbReference>
<feature type="DNA-binding region" description="Fork-head" evidence="6">
    <location>
        <begin position="282"/>
        <end position="376"/>
    </location>
</feature>
<dbReference type="InterPro" id="IPR036390">
    <property type="entry name" value="WH_DNA-bd_sf"/>
</dbReference>
<organism evidence="9 10">
    <name type="scientific">Bemisia tabaci</name>
    <name type="common">Sweetpotato whitefly</name>
    <name type="synonym">Aleurodes tabaci</name>
    <dbReference type="NCBI Taxonomy" id="7038"/>
    <lineage>
        <taxon>Eukaryota</taxon>
        <taxon>Metazoa</taxon>
        <taxon>Ecdysozoa</taxon>
        <taxon>Arthropoda</taxon>
        <taxon>Hexapoda</taxon>
        <taxon>Insecta</taxon>
        <taxon>Pterygota</taxon>
        <taxon>Neoptera</taxon>
        <taxon>Paraneoptera</taxon>
        <taxon>Hemiptera</taxon>
        <taxon>Sternorrhyncha</taxon>
        <taxon>Aleyrodoidea</taxon>
        <taxon>Aleyrodidae</taxon>
        <taxon>Aleyrodinae</taxon>
        <taxon>Bemisia</taxon>
    </lineage>
</organism>
<dbReference type="GO" id="GO:0005634">
    <property type="term" value="C:nucleus"/>
    <property type="evidence" value="ECO:0007669"/>
    <property type="project" value="UniProtKB-SubCell"/>
</dbReference>
<comment type="subcellular location">
    <subcellularLocation>
        <location evidence="1 6">Nucleus</location>
    </subcellularLocation>
</comment>
<dbReference type="GO" id="GO:0000981">
    <property type="term" value="F:DNA-binding transcription factor activity, RNA polymerase II-specific"/>
    <property type="evidence" value="ECO:0007669"/>
    <property type="project" value="TreeGrafter"/>
</dbReference>
<protein>
    <recommendedName>
        <fullName evidence="8">Fork-head domain-containing protein</fullName>
    </recommendedName>
</protein>
<keyword evidence="3 6" id="KW-0238">DNA-binding</keyword>
<evidence type="ECO:0000259" key="8">
    <source>
        <dbReference type="PROSITE" id="PS50039"/>
    </source>
</evidence>
<dbReference type="GO" id="GO:0030154">
    <property type="term" value="P:cell differentiation"/>
    <property type="evidence" value="ECO:0007669"/>
    <property type="project" value="TreeGrafter"/>
</dbReference>
<dbReference type="InterPro" id="IPR050211">
    <property type="entry name" value="FOX_domain-containing"/>
</dbReference>
<feature type="compositionally biased region" description="Low complexity" evidence="7">
    <location>
        <begin position="257"/>
        <end position="280"/>
    </location>
</feature>
<dbReference type="PROSITE" id="PS50039">
    <property type="entry name" value="FORK_HEAD_3"/>
    <property type="match status" value="1"/>
</dbReference>
<evidence type="ECO:0000313" key="10">
    <source>
        <dbReference type="Proteomes" id="UP001152759"/>
    </source>
</evidence>
<dbReference type="GO" id="GO:0000978">
    <property type="term" value="F:RNA polymerase II cis-regulatory region sequence-specific DNA binding"/>
    <property type="evidence" value="ECO:0007669"/>
    <property type="project" value="TreeGrafter"/>
</dbReference>
<keyword evidence="10" id="KW-1185">Reference proteome</keyword>
<keyword evidence="2" id="KW-0805">Transcription regulation</keyword>
<dbReference type="Proteomes" id="UP001152759">
    <property type="component" value="Chromosome 5"/>
</dbReference>
<dbReference type="PANTHER" id="PTHR11829:SF388">
    <property type="entry name" value="FORK HEAD DOMAIN-CONTAINING PROTEIN L1-RELATED"/>
    <property type="match status" value="1"/>
</dbReference>
<gene>
    <name evidence="9" type="ORF">BEMITA_LOCUS9192</name>
</gene>
<accession>A0A9P0AF49</accession>
<evidence type="ECO:0000256" key="6">
    <source>
        <dbReference type="PROSITE-ProRule" id="PRU00089"/>
    </source>
</evidence>
<evidence type="ECO:0000256" key="7">
    <source>
        <dbReference type="SAM" id="MobiDB-lite"/>
    </source>
</evidence>
<evidence type="ECO:0000313" key="9">
    <source>
        <dbReference type="EMBL" id="CAH0390472.1"/>
    </source>
</evidence>
<dbReference type="KEGG" id="btab:109037335"/>
<dbReference type="PANTHER" id="PTHR11829">
    <property type="entry name" value="FORKHEAD BOX PROTEIN"/>
    <property type="match status" value="1"/>
</dbReference>
<feature type="region of interest" description="Disordered" evidence="7">
    <location>
        <begin position="241"/>
        <end position="280"/>
    </location>
</feature>
<evidence type="ECO:0000256" key="1">
    <source>
        <dbReference type="ARBA" id="ARBA00004123"/>
    </source>
</evidence>
<feature type="region of interest" description="Disordered" evidence="7">
    <location>
        <begin position="201"/>
        <end position="223"/>
    </location>
</feature>
<feature type="compositionally biased region" description="Low complexity" evidence="7">
    <location>
        <begin position="201"/>
        <end position="212"/>
    </location>
</feature>
<sequence>MSSPDQTTAPRYLQNVTARLSDLHLEHLATNGSVPNPVVVGGEVTTSYTFISESQDSRFPADSSHIDCDSIMKLPDSAEIDGNKLQLIHITNSSFATDGCLDHKIKEEEKQYIYISRNEIDSTQLHDPSSGYDNGDSGTGAFDQTIDVGQEDVVNEATPADGHRSRTQVQVQADQNNFLPEDSLHQYPHEPHIYYHLSATPSSTTASTTSPTDHFTHNNVYDASPHYTDRSIPIYQEKVQDPISSRPPSPKQEKQISPTKASSLSPKPSSTTSPSSTETATKPPYSYVALIAMAIQHSPLKKVTLNEIYQYIMKSFPYYRDNIKGWQNSIRHNLSLNDCFCKIPRDDAGGKKGNFWILDPNADPLFENGNYKRRRKRKSQNAAKLQNSNYHYQLTSNYTRFAPYHPSIARLPALPEVQGYQFGYAPIDHQNSYSGLQSQLPSHLQPVQIPNMNGYNTDNLSNLTTNCTNGQRHDDFLSQRQLSQHNRHTYHSPYAWTREFEGEEDPLLIKRTHGLMPPAYSSGVSFGFNTQHMPSGRPFSGVKDEPLLLDGHGTNNIAGLNI</sequence>
<dbReference type="EMBL" id="OU963866">
    <property type="protein sequence ID" value="CAH0390472.1"/>
    <property type="molecule type" value="Genomic_DNA"/>
</dbReference>
<evidence type="ECO:0000256" key="2">
    <source>
        <dbReference type="ARBA" id="ARBA00023015"/>
    </source>
</evidence>
<dbReference type="InterPro" id="IPR036388">
    <property type="entry name" value="WH-like_DNA-bd_sf"/>
</dbReference>
<keyword evidence="5 6" id="KW-0539">Nucleus</keyword>
<dbReference type="PRINTS" id="PR00053">
    <property type="entry name" value="FORKHEAD"/>
</dbReference>
<dbReference type="InterPro" id="IPR001766">
    <property type="entry name" value="Fork_head_dom"/>
</dbReference>